<dbReference type="GO" id="GO:0006145">
    <property type="term" value="P:purine nucleobase catabolic process"/>
    <property type="evidence" value="ECO:0007669"/>
    <property type="project" value="TreeGrafter"/>
</dbReference>
<dbReference type="GO" id="GO:0046872">
    <property type="term" value="F:metal ion binding"/>
    <property type="evidence" value="ECO:0007669"/>
    <property type="project" value="UniProtKB-KW"/>
</dbReference>
<dbReference type="SUPFAM" id="SSF51338">
    <property type="entry name" value="Composite domain of metallo-dependent hydrolases"/>
    <property type="match status" value="1"/>
</dbReference>
<dbReference type="AlphaFoldDB" id="A0A650ER50"/>
<keyword evidence="5 8" id="KW-0378">Hydrolase</keyword>
<sequence length="481" mass="52503">MKIIYNAILLDESMRTRGAIVLDRKKIVRVLKGNFKTESAVLEGAKSACDKKVFSKKSLSHIEFVNANGLTLAPAFIDMHAHFRYPGLTQKEDLQSALNAAAAGGFGTLVLMPNTNPVVSSKELAIKIDGEAAAQKKSQVFQTVSITKDFDGATISHLDSLEKKSTPVISEDGRDVESAAVMLEAMQSAAKKGIIVACHSEDCALAIKAKFYRKQALEIITNYNMNIQDLSQICDKKNKISEKIPKLAINEAKKNIFIANSILELAEDIATERNIAIARKANCKIHICHVSTKNSIDAVRRAKKDIANLKENIASGKPQFQITCEVTPHHLGLIGTRGKEIFEFVNPPLRGEEDRAALIQALRDGTADVIATDHAPHTACDKAAGAPGFSGLETAYAFCHTVLVEQENFSEQKLSQLMSANPARILGLKKGLLKEGYDADLVLLDPQEKWKVRSAEFLSKGKSTPLEGKILTGRVKKILFS</sequence>
<proteinExistence type="inferred from homology"/>
<dbReference type="Pfam" id="PF01979">
    <property type="entry name" value="Amidohydro_1"/>
    <property type="match status" value="1"/>
</dbReference>
<dbReference type="InterPro" id="IPR002195">
    <property type="entry name" value="Dihydroorotase_CS"/>
</dbReference>
<evidence type="ECO:0000256" key="6">
    <source>
        <dbReference type="ARBA" id="ARBA00022975"/>
    </source>
</evidence>
<comment type="function">
    <text evidence="2">Catalyzes the reversible cyclization of carbamoyl aspartate to dihydroorotate.</text>
</comment>
<evidence type="ECO:0000313" key="8">
    <source>
        <dbReference type="EMBL" id="QGT51444.1"/>
    </source>
</evidence>
<evidence type="ECO:0000256" key="3">
    <source>
        <dbReference type="ARBA" id="ARBA00010286"/>
    </source>
</evidence>
<dbReference type="GO" id="GO:0004038">
    <property type="term" value="F:allantoinase activity"/>
    <property type="evidence" value="ECO:0007669"/>
    <property type="project" value="TreeGrafter"/>
</dbReference>
<comment type="similarity">
    <text evidence="3">Belongs to the metallo-dependent hydrolases superfamily. DHOase family. Class I DHOase subfamily.</text>
</comment>
<dbReference type="SUPFAM" id="SSF51556">
    <property type="entry name" value="Metallo-dependent hydrolases"/>
    <property type="match status" value="1"/>
</dbReference>
<dbReference type="CDD" id="cd01317">
    <property type="entry name" value="DHOase_IIa"/>
    <property type="match status" value="1"/>
</dbReference>
<comment type="cofactor">
    <cofactor evidence="1">
        <name>Zn(2+)</name>
        <dbReference type="ChEBI" id="CHEBI:29105"/>
    </cofactor>
</comment>
<name>A0A650ER50_9SPIO</name>
<dbReference type="InterPro" id="IPR006680">
    <property type="entry name" value="Amidohydro-rel"/>
</dbReference>
<feature type="domain" description="Amidohydrolase-related" evidence="7">
    <location>
        <begin position="72"/>
        <end position="448"/>
    </location>
</feature>
<evidence type="ECO:0000259" key="7">
    <source>
        <dbReference type="Pfam" id="PF01979"/>
    </source>
</evidence>
<protein>
    <submittedName>
        <fullName evidence="8">Dihydroorotase</fullName>
        <ecNumber evidence="8">3.5.2.3</ecNumber>
    </submittedName>
</protein>
<evidence type="ECO:0000256" key="4">
    <source>
        <dbReference type="ARBA" id="ARBA00022723"/>
    </source>
</evidence>
<dbReference type="GO" id="GO:0005737">
    <property type="term" value="C:cytoplasm"/>
    <property type="evidence" value="ECO:0007669"/>
    <property type="project" value="TreeGrafter"/>
</dbReference>
<dbReference type="InterPro" id="IPR011059">
    <property type="entry name" value="Metal-dep_hydrolase_composite"/>
</dbReference>
<evidence type="ECO:0000256" key="5">
    <source>
        <dbReference type="ARBA" id="ARBA00022801"/>
    </source>
</evidence>
<dbReference type="InterPro" id="IPR032466">
    <property type="entry name" value="Metal_Hydrolase"/>
</dbReference>
<dbReference type="EC" id="3.5.2.3" evidence="8"/>
<keyword evidence="4" id="KW-0479">Metal-binding</keyword>
<gene>
    <name evidence="8" type="primary">pyrC</name>
    <name evidence="8" type="ORF">Unknown280_1360</name>
</gene>
<dbReference type="EMBL" id="MN577574">
    <property type="protein sequence ID" value="QGT51444.1"/>
    <property type="molecule type" value="Genomic_DNA"/>
</dbReference>
<dbReference type="InterPro" id="IPR050138">
    <property type="entry name" value="DHOase/Allantoinase_Hydrolase"/>
</dbReference>
<reference evidence="8" key="1">
    <citation type="journal article" date="2020" name="J. ISSAAS">
        <title>Lactobacilli and other gastrointestinal microbiota of Peromyscus leucopus, reservoir host for agents of Lyme disease and other zoonoses in North America.</title>
        <authorList>
            <person name="Milovic A."/>
            <person name="Bassam K."/>
            <person name="Shao H."/>
            <person name="Chatzistamou I."/>
            <person name="Tufts D.M."/>
            <person name="Diuk-Wasser M."/>
            <person name="Barbour A.G."/>
        </authorList>
    </citation>
    <scope>NUCLEOTIDE SEQUENCE</scope>
    <source>
        <strain evidence="8">LL50</strain>
    </source>
</reference>
<dbReference type="Gene3D" id="3.20.20.140">
    <property type="entry name" value="Metal-dependent hydrolases"/>
    <property type="match status" value="2"/>
</dbReference>
<dbReference type="PANTHER" id="PTHR43668">
    <property type="entry name" value="ALLANTOINASE"/>
    <property type="match status" value="1"/>
</dbReference>
<dbReference type="GO" id="GO:0006221">
    <property type="term" value="P:pyrimidine nucleotide biosynthetic process"/>
    <property type="evidence" value="ECO:0007669"/>
    <property type="project" value="UniProtKB-KW"/>
</dbReference>
<accession>A0A650ER50</accession>
<dbReference type="PROSITE" id="PS00483">
    <property type="entry name" value="DIHYDROOROTASE_2"/>
    <property type="match status" value="1"/>
</dbReference>
<dbReference type="GO" id="GO:0004151">
    <property type="term" value="F:dihydroorotase activity"/>
    <property type="evidence" value="ECO:0007669"/>
    <property type="project" value="UniProtKB-EC"/>
</dbReference>
<dbReference type="PROSITE" id="PS00482">
    <property type="entry name" value="DIHYDROOROTASE_1"/>
    <property type="match status" value="1"/>
</dbReference>
<organism evidence="8">
    <name type="scientific">uncultured Spirochaetaceae bacterium</name>
    <dbReference type="NCBI Taxonomy" id="201186"/>
    <lineage>
        <taxon>Bacteria</taxon>
        <taxon>Pseudomonadati</taxon>
        <taxon>Spirochaetota</taxon>
        <taxon>Spirochaetia</taxon>
        <taxon>Spirochaetales</taxon>
        <taxon>Spirochaetaceae</taxon>
        <taxon>environmental samples</taxon>
    </lineage>
</organism>
<evidence type="ECO:0000256" key="2">
    <source>
        <dbReference type="ARBA" id="ARBA00002368"/>
    </source>
</evidence>
<keyword evidence="6" id="KW-0665">Pyrimidine biosynthesis</keyword>
<evidence type="ECO:0000256" key="1">
    <source>
        <dbReference type="ARBA" id="ARBA00001947"/>
    </source>
</evidence>
<dbReference type="InterPro" id="IPR004722">
    <property type="entry name" value="DHOase"/>
</dbReference>
<dbReference type="PANTHER" id="PTHR43668:SF2">
    <property type="entry name" value="ALLANTOINASE"/>
    <property type="match status" value="1"/>
</dbReference>